<reference evidence="1" key="1">
    <citation type="submission" date="2020-01" db="EMBL/GenBank/DDBJ databases">
        <authorList>
            <person name="Rat A."/>
        </authorList>
    </citation>
    <scope>NUCLEOTIDE SEQUENCE</scope>
    <source>
        <strain evidence="1">LMG 31228</strain>
    </source>
</reference>
<name>A0A9X9XAT8_9PROT</name>
<evidence type="ECO:0000313" key="2">
    <source>
        <dbReference type="Proteomes" id="UP001138709"/>
    </source>
</evidence>
<gene>
    <name evidence="1" type="ORF">GXW74_10020</name>
</gene>
<accession>A0A9X9XAT8</accession>
<keyword evidence="2" id="KW-1185">Reference proteome</keyword>
<evidence type="ECO:0000313" key="1">
    <source>
        <dbReference type="EMBL" id="MBR0680824.1"/>
    </source>
</evidence>
<sequence>MRVTAGEIHQFDDDEGWFHLPGAPEGVTVKVIANSLDPTTRQGARVQMLRLSPGTALPEAPLTTGDYWQEFLLLRGVVEIAGQAEPLHAPAALTVAHGARLATLTSAGGCLLVEVAHY</sequence>
<dbReference type="Proteomes" id="UP001138709">
    <property type="component" value="Unassembled WGS sequence"/>
</dbReference>
<proteinExistence type="predicted"/>
<comment type="caution">
    <text evidence="1">The sequence shown here is derived from an EMBL/GenBank/DDBJ whole genome shotgun (WGS) entry which is preliminary data.</text>
</comment>
<dbReference type="AlphaFoldDB" id="A0A9X9XAT8"/>
<dbReference type="RefSeq" id="WP_211846359.1">
    <property type="nucleotide sequence ID" value="NZ_JAAEDL010000008.1"/>
</dbReference>
<protein>
    <submittedName>
        <fullName evidence="1">Uncharacterized protein</fullName>
    </submittedName>
</protein>
<organism evidence="1 2">
    <name type="scientific">Neoroseomonas eburnea</name>
    <dbReference type="NCBI Taxonomy" id="1346889"/>
    <lineage>
        <taxon>Bacteria</taxon>
        <taxon>Pseudomonadati</taxon>
        <taxon>Pseudomonadota</taxon>
        <taxon>Alphaproteobacteria</taxon>
        <taxon>Acetobacterales</taxon>
        <taxon>Acetobacteraceae</taxon>
        <taxon>Neoroseomonas</taxon>
    </lineage>
</organism>
<dbReference type="EMBL" id="JAAEDL010000008">
    <property type="protein sequence ID" value="MBR0680824.1"/>
    <property type="molecule type" value="Genomic_DNA"/>
</dbReference>
<reference evidence="1" key="2">
    <citation type="journal article" date="2021" name="Syst. Appl. Microbiol.">
        <title>Roseomonas hellenica sp. nov., isolated from roots of wild-growing Alkanna tinctoria.</title>
        <authorList>
            <person name="Rat A."/>
            <person name="Naranjo H.D."/>
            <person name="Lebbe L."/>
            <person name="Cnockaert M."/>
            <person name="Krigas N."/>
            <person name="Grigoriadou K."/>
            <person name="Maloupa E."/>
            <person name="Willems A."/>
        </authorList>
    </citation>
    <scope>NUCLEOTIDE SEQUENCE</scope>
    <source>
        <strain evidence="1">LMG 31228</strain>
    </source>
</reference>